<dbReference type="InterPro" id="IPR009061">
    <property type="entry name" value="DNA-bd_dom_put_sf"/>
</dbReference>
<dbReference type="SUPFAM" id="SSF46955">
    <property type="entry name" value="Putative DNA-binding domain"/>
    <property type="match status" value="1"/>
</dbReference>
<proteinExistence type="predicted"/>
<dbReference type="NCBIfam" id="TIGR01764">
    <property type="entry name" value="excise"/>
    <property type="match status" value="1"/>
</dbReference>
<evidence type="ECO:0000259" key="1">
    <source>
        <dbReference type="Pfam" id="PF12728"/>
    </source>
</evidence>
<dbReference type="InterPro" id="IPR041657">
    <property type="entry name" value="HTH_17"/>
</dbReference>
<dbReference type="InterPro" id="IPR010093">
    <property type="entry name" value="SinI_DNA-bd"/>
</dbReference>
<accession>A0A382HCP8</accession>
<sequence length="86" mass="9642">MPREGLMTAAAAARYLSCSVSTIRRMVGRGEIPHFRLGKLIRFRRSEIDAWLALHHEGDILAEQTRDVAPHPDQLFLFGRDIGATA</sequence>
<organism evidence="2">
    <name type="scientific">marine metagenome</name>
    <dbReference type="NCBI Taxonomy" id="408172"/>
    <lineage>
        <taxon>unclassified sequences</taxon>
        <taxon>metagenomes</taxon>
        <taxon>ecological metagenomes</taxon>
    </lineage>
</organism>
<feature type="domain" description="Helix-turn-helix" evidence="1">
    <location>
        <begin position="6"/>
        <end position="53"/>
    </location>
</feature>
<dbReference type="GO" id="GO:0003677">
    <property type="term" value="F:DNA binding"/>
    <property type="evidence" value="ECO:0007669"/>
    <property type="project" value="InterPro"/>
</dbReference>
<reference evidence="2" key="1">
    <citation type="submission" date="2018-05" db="EMBL/GenBank/DDBJ databases">
        <authorList>
            <person name="Lanie J.A."/>
            <person name="Ng W.-L."/>
            <person name="Kazmierczak K.M."/>
            <person name="Andrzejewski T.M."/>
            <person name="Davidsen T.M."/>
            <person name="Wayne K.J."/>
            <person name="Tettelin H."/>
            <person name="Glass J.I."/>
            <person name="Rusch D."/>
            <person name="Podicherti R."/>
            <person name="Tsui H.-C.T."/>
            <person name="Winkler M.E."/>
        </authorList>
    </citation>
    <scope>NUCLEOTIDE SEQUENCE</scope>
</reference>
<dbReference type="Pfam" id="PF12728">
    <property type="entry name" value="HTH_17"/>
    <property type="match status" value="1"/>
</dbReference>
<dbReference type="AlphaFoldDB" id="A0A382HCP8"/>
<gene>
    <name evidence="2" type="ORF">METZ01_LOCUS237541</name>
</gene>
<evidence type="ECO:0000313" key="2">
    <source>
        <dbReference type="EMBL" id="SVB84687.1"/>
    </source>
</evidence>
<protein>
    <recommendedName>
        <fullName evidence="1">Helix-turn-helix domain-containing protein</fullName>
    </recommendedName>
</protein>
<name>A0A382HCP8_9ZZZZ</name>
<dbReference type="EMBL" id="UINC01060311">
    <property type="protein sequence ID" value="SVB84687.1"/>
    <property type="molecule type" value="Genomic_DNA"/>
</dbReference>